<feature type="compositionally biased region" description="Gly residues" evidence="2">
    <location>
        <begin position="1"/>
        <end position="10"/>
    </location>
</feature>
<evidence type="ECO:0008006" key="6">
    <source>
        <dbReference type="Google" id="ProtNLM"/>
    </source>
</evidence>
<proteinExistence type="inferred from homology"/>
<dbReference type="InterPro" id="IPR003165">
    <property type="entry name" value="Piwi"/>
</dbReference>
<accession>A0A7S0ZBM4</accession>
<gene>
    <name evidence="5" type="ORF">TOLI1172_LOCUS1166</name>
</gene>
<dbReference type="Gene3D" id="2.170.260.10">
    <property type="entry name" value="paz domain"/>
    <property type="match status" value="1"/>
</dbReference>
<dbReference type="InterPro" id="IPR012337">
    <property type="entry name" value="RNaseH-like_sf"/>
</dbReference>
<dbReference type="PROSITE" id="PS50822">
    <property type="entry name" value="PIWI"/>
    <property type="match status" value="1"/>
</dbReference>
<dbReference type="PROSITE" id="PS50821">
    <property type="entry name" value="PAZ"/>
    <property type="match status" value="1"/>
</dbReference>
<dbReference type="SMART" id="SM00950">
    <property type="entry name" value="Piwi"/>
    <property type="match status" value="1"/>
</dbReference>
<dbReference type="Pfam" id="PF02170">
    <property type="entry name" value="PAZ"/>
    <property type="match status" value="1"/>
</dbReference>
<feature type="domain" description="Piwi" evidence="4">
    <location>
        <begin position="577"/>
        <end position="879"/>
    </location>
</feature>
<dbReference type="Gene3D" id="3.40.50.2300">
    <property type="match status" value="1"/>
</dbReference>
<name>A0A7S0ZBM4_9RHOD</name>
<evidence type="ECO:0000256" key="1">
    <source>
        <dbReference type="RuleBase" id="RU361178"/>
    </source>
</evidence>
<dbReference type="SUPFAM" id="SSF101690">
    <property type="entry name" value="PAZ domain"/>
    <property type="match status" value="1"/>
</dbReference>
<dbReference type="EMBL" id="HBFP01001598">
    <property type="protein sequence ID" value="CAD8816778.1"/>
    <property type="molecule type" value="Transcribed_RNA"/>
</dbReference>
<protein>
    <recommendedName>
        <fullName evidence="6">Piwi domain-containing protein</fullName>
    </recommendedName>
</protein>
<organism evidence="5">
    <name type="scientific">Timspurckia oligopyrenoides</name>
    <dbReference type="NCBI Taxonomy" id="708627"/>
    <lineage>
        <taxon>Eukaryota</taxon>
        <taxon>Rhodophyta</taxon>
        <taxon>Bangiophyceae</taxon>
        <taxon>Porphyridiales</taxon>
        <taxon>Porphyridiaceae</taxon>
        <taxon>Timspurckia</taxon>
    </lineage>
</organism>
<feature type="region of interest" description="Disordered" evidence="2">
    <location>
        <begin position="1"/>
        <end position="31"/>
    </location>
</feature>
<dbReference type="Pfam" id="PF16487">
    <property type="entry name" value="ArgoMid"/>
    <property type="match status" value="1"/>
</dbReference>
<feature type="domain" description="PAZ" evidence="3">
    <location>
        <begin position="278"/>
        <end position="388"/>
    </location>
</feature>
<dbReference type="Gene3D" id="3.30.420.10">
    <property type="entry name" value="Ribonuclease H-like superfamily/Ribonuclease H"/>
    <property type="match status" value="1"/>
</dbReference>
<comment type="similarity">
    <text evidence="1">Belongs to the argonaute family.</text>
</comment>
<dbReference type="Pfam" id="PF02171">
    <property type="entry name" value="Piwi"/>
    <property type="match status" value="1"/>
</dbReference>
<dbReference type="InterPro" id="IPR032473">
    <property type="entry name" value="Argonaute_Mid_dom"/>
</dbReference>
<dbReference type="CDD" id="cd02846">
    <property type="entry name" value="PAZ_argonaute_like"/>
    <property type="match status" value="1"/>
</dbReference>
<dbReference type="GO" id="GO:0003723">
    <property type="term" value="F:RNA binding"/>
    <property type="evidence" value="ECO:0007669"/>
    <property type="project" value="InterPro"/>
</dbReference>
<dbReference type="InterPro" id="IPR036085">
    <property type="entry name" value="PAZ_dom_sf"/>
</dbReference>
<dbReference type="InterPro" id="IPR003100">
    <property type="entry name" value="PAZ_dom"/>
</dbReference>
<dbReference type="AlphaFoldDB" id="A0A7S0ZBM4"/>
<evidence type="ECO:0000259" key="4">
    <source>
        <dbReference type="PROSITE" id="PS50822"/>
    </source>
</evidence>
<dbReference type="SUPFAM" id="SSF53098">
    <property type="entry name" value="Ribonuclease H-like"/>
    <property type="match status" value="1"/>
</dbReference>
<evidence type="ECO:0000313" key="5">
    <source>
        <dbReference type="EMBL" id="CAD8816778.1"/>
    </source>
</evidence>
<evidence type="ECO:0000259" key="3">
    <source>
        <dbReference type="PROSITE" id="PS50821"/>
    </source>
</evidence>
<dbReference type="PANTHER" id="PTHR22891">
    <property type="entry name" value="EUKARYOTIC TRANSLATION INITIATION FACTOR 2C"/>
    <property type="match status" value="1"/>
</dbReference>
<dbReference type="SMART" id="SM00949">
    <property type="entry name" value="PAZ"/>
    <property type="match status" value="1"/>
</dbReference>
<dbReference type="InterPro" id="IPR036397">
    <property type="entry name" value="RNaseH_sf"/>
</dbReference>
<sequence length="923" mass="103304">MEGGEEGGGIPVDVSGSGEPANLDVSGSGEPAVVSEIADLPVDEPGVGEATMAMEAEAPVQRHVEPARAPMFPIDEGTEGTRTRLKTNLLPLKIEVRTVYHFKITTMMFEDRNAEIKNKDLRRKVVQKLGTHEFQEETALAYDAKDNVYGVFDGGLILGSSVEKKVEVYEGKFVKVGLKLVNEMDVQSLLAYIRDPLTFSPRQDVLNMLSCVFQTSPASRYLVVRNGFFREGNDARPWGPGVDAWLGYTMVPKALRLGVHLSFNHSRTAVYREIGVIEWLDSLRIYLRAPLSERDWRRISKELKNMYVKTIHRPQDLDKPRKINAVTPESAERIFFKDRDGNDISVAQYFAELYRPLNFPHLPCLDLTQRKRDGPNIWVPLEVCVIIRGQRRRSDPTDEMNAERLRLESIGAEERMAMTDRLVADANFADDPVLKAFKIQVNPRISDLPARLLKAPAVKYGTRSLNEGDRFRPSKGVWNMRDHRVYKSDAPLTRWGVLCLDPHKRRNDVDAFIRELVNLGNENGMKISGPLSVEYGDNVPDADPVRSLAATVSSLDLNSDGQALLKPNDADKKECQMLLVIKPDMDNNVYTTVKTVGDSVMGFPSQVVQARYVGPHTNRQYHSNLLLKMNGKMGGANHVLGDDLCPRITENVYMICGMALSTGKKRRREGLVQGPAVAAVVATVDPEMTKFAHAHCMQSDVRHVEDAGHLFKQVIGEFSSAWKNLPDVLIIYREGLSEGGFLIADAEQNYFHTELESILKGCRDIRPDYQPKIVFIVVSKRNKTFFVAGPDAGDEKGNCQSGVVIDTDVVSPRLNEFFLISHPGLKGTSRPTKYTVLVDDIGFTADEIQQFCFHQCFTFARCARAVSIVPTVYYAQLYALRVFLLSGTDDGTESVISDDLRGPQAHYNHVPTHSNLSDRLFFI</sequence>
<reference evidence="5" key="1">
    <citation type="submission" date="2021-01" db="EMBL/GenBank/DDBJ databases">
        <authorList>
            <person name="Corre E."/>
            <person name="Pelletier E."/>
            <person name="Niang G."/>
            <person name="Scheremetjew M."/>
            <person name="Finn R."/>
            <person name="Kale V."/>
            <person name="Holt S."/>
            <person name="Cochrane G."/>
            <person name="Meng A."/>
            <person name="Brown T."/>
            <person name="Cohen L."/>
        </authorList>
    </citation>
    <scope>NUCLEOTIDE SEQUENCE</scope>
    <source>
        <strain evidence="5">CCMP3278</strain>
    </source>
</reference>
<evidence type="ECO:0000256" key="2">
    <source>
        <dbReference type="SAM" id="MobiDB-lite"/>
    </source>
</evidence>